<feature type="compositionally biased region" description="Basic residues" evidence="1">
    <location>
        <begin position="650"/>
        <end position="662"/>
    </location>
</feature>
<feature type="compositionally biased region" description="Basic and acidic residues" evidence="1">
    <location>
        <begin position="51"/>
        <end position="66"/>
    </location>
</feature>
<dbReference type="OrthoDB" id="9900339at2759"/>
<feature type="region of interest" description="Disordered" evidence="1">
    <location>
        <begin position="899"/>
        <end position="922"/>
    </location>
</feature>
<dbReference type="Proteomes" id="UP000812440">
    <property type="component" value="Chromosome 2"/>
</dbReference>
<reference evidence="2" key="1">
    <citation type="thesis" date="2020" institute="ProQuest LLC" country="789 East Eisenhower Parkway, Ann Arbor, MI, USA">
        <title>Comparative Genomics and Chromosome Evolution.</title>
        <authorList>
            <person name="Mudd A.B."/>
        </authorList>
    </citation>
    <scope>NUCLEOTIDE SEQUENCE</scope>
    <source>
        <strain evidence="2">Female2</strain>
        <tissue evidence="2">Blood</tissue>
    </source>
</reference>
<feature type="region of interest" description="Disordered" evidence="1">
    <location>
        <begin position="640"/>
        <end position="666"/>
    </location>
</feature>
<feature type="compositionally biased region" description="Polar residues" evidence="1">
    <location>
        <begin position="707"/>
        <end position="732"/>
    </location>
</feature>
<dbReference type="AlphaFoldDB" id="A0A8T2K9P9"/>
<organism evidence="2 3">
    <name type="scientific">Hymenochirus boettgeri</name>
    <name type="common">Congo dwarf clawed frog</name>
    <dbReference type="NCBI Taxonomy" id="247094"/>
    <lineage>
        <taxon>Eukaryota</taxon>
        <taxon>Metazoa</taxon>
        <taxon>Chordata</taxon>
        <taxon>Craniata</taxon>
        <taxon>Vertebrata</taxon>
        <taxon>Euteleostomi</taxon>
        <taxon>Amphibia</taxon>
        <taxon>Batrachia</taxon>
        <taxon>Anura</taxon>
        <taxon>Pipoidea</taxon>
        <taxon>Pipidae</taxon>
        <taxon>Pipinae</taxon>
        <taxon>Hymenochirus</taxon>
    </lineage>
</organism>
<sequence length="1016" mass="113848">MHNRQTGSYLNLKTPLEMNLDEERQAMLEEQKLHRIRAQKLSIETNRRRKAQEEKRREDEEKEQKFRETILQQRKQKLQEVTEKFQRGHLPPSERRRTVNVVPKKSEIRLEDALNQIQGSTNPIFYNFSNNGYFNHTRIWNLATVLQPTSKLAGDKTFQEKSPVQTDSNQLYFQHKLEEAQRLLQEQRLSNLQNFHHEVKQLAHSESLTSLDSLDEDPDLEPDYLASDNLEKAFSAIATFPTDNVGIEVLNKYQDCIENVEVLNGQSRTSNQLLITNKMAKVLNVDLNDSPTILGNKQEGKTDRECALNGILLSQNSQNSATGNIESREKMSNGPIDYSQIDYQDNSTYVLGRPSKAWTTPEPAPTTAAPTIVSQVNKETSEHSEKTHPSQPLATPVVIPFVDFVSSCHDELNNSNPLDKINSVAEKENLVTINNIERCSIKSFGTPSVGLLVHESPFILSNLDHQYSEVPLSLGSALTYTDSSSSQCKKVKQNSSEKDENGFLKGILKKGSKYELGYSRAVGIGKMLQTEDKETAAIRDSIELIKDKDHKKTRNKKLRWLDEIDKIRNEINLDLAGSPKSIPSEPSSSMNHEALDLALPCSGTKPTEVSNGNEKSLHSTGYHIAKPAWLASNGVEPSGAAYGHSNRSAPKGKTKLIKRPKSAKNPSAITHRYRKGTIIRPQSACEASKILKSQGKIMMPHPPPRNGSDSSNSSAVVDGKNQTPKTNLPQAENENNVVPYQKLLPTSRNLSSAHAYNVLAFEPSVKSVITSNNDRVFALQESLPVSDKRNPLYGENGIRLDHTPTDEEIAVLWRGVQTALTHKNGIKGDFQSSDHYLNIQPAKNNLSHVVIDGGNLLNNAKSYSRINGYFSPPSNGHIALTRRKQILDSNENKHRALIDQRRIKPNSADRRPQQTELQNEHTVKISPFATALESEQTRQAASNEVSESTVQFLLAENMVKTSATEREILAMMQAAQINKTNLPMHRAQNTCLSALSLEEQRILQSLDRLNQRLQSK</sequence>
<protein>
    <recommendedName>
        <fullName evidence="4">Centrosomal protein of 126 kDa</fullName>
    </recommendedName>
</protein>
<dbReference type="GO" id="GO:0007052">
    <property type="term" value="P:mitotic spindle organization"/>
    <property type="evidence" value="ECO:0007669"/>
    <property type="project" value="InterPro"/>
</dbReference>
<keyword evidence="3" id="KW-1185">Reference proteome</keyword>
<name>A0A8T2K9P9_9PIPI</name>
<evidence type="ECO:0000313" key="3">
    <source>
        <dbReference type="Proteomes" id="UP000812440"/>
    </source>
</evidence>
<dbReference type="PANTHER" id="PTHR31191:SF4">
    <property type="entry name" value="CENTROSOMAL PROTEIN OF 126 KDA"/>
    <property type="match status" value="1"/>
</dbReference>
<dbReference type="InterPro" id="IPR028257">
    <property type="entry name" value="CEP126"/>
</dbReference>
<dbReference type="GO" id="GO:0005813">
    <property type="term" value="C:centrosome"/>
    <property type="evidence" value="ECO:0007669"/>
    <property type="project" value="InterPro"/>
</dbReference>
<dbReference type="Pfam" id="PF15352">
    <property type="entry name" value="K1377"/>
    <property type="match status" value="4"/>
</dbReference>
<evidence type="ECO:0008006" key="4">
    <source>
        <dbReference type="Google" id="ProtNLM"/>
    </source>
</evidence>
<dbReference type="GO" id="GO:0031122">
    <property type="term" value="P:cytoplasmic microtubule organization"/>
    <property type="evidence" value="ECO:0007669"/>
    <property type="project" value="InterPro"/>
</dbReference>
<dbReference type="GO" id="GO:0097546">
    <property type="term" value="C:ciliary base"/>
    <property type="evidence" value="ECO:0007669"/>
    <property type="project" value="InterPro"/>
</dbReference>
<dbReference type="GO" id="GO:1905515">
    <property type="term" value="P:non-motile cilium assembly"/>
    <property type="evidence" value="ECO:0007669"/>
    <property type="project" value="InterPro"/>
</dbReference>
<feature type="region of interest" description="Disordered" evidence="1">
    <location>
        <begin position="44"/>
        <end position="66"/>
    </location>
</feature>
<dbReference type="GO" id="GO:0030496">
    <property type="term" value="C:midbody"/>
    <property type="evidence" value="ECO:0007669"/>
    <property type="project" value="TreeGrafter"/>
</dbReference>
<gene>
    <name evidence="2" type="ORF">GDO86_004688</name>
</gene>
<evidence type="ECO:0000256" key="1">
    <source>
        <dbReference type="SAM" id="MobiDB-lite"/>
    </source>
</evidence>
<dbReference type="EMBL" id="JAACNH010000002">
    <property type="protein sequence ID" value="KAG8452973.1"/>
    <property type="molecule type" value="Genomic_DNA"/>
</dbReference>
<proteinExistence type="predicted"/>
<comment type="caution">
    <text evidence="2">The sequence shown here is derived from an EMBL/GenBank/DDBJ whole genome shotgun (WGS) entry which is preliminary data.</text>
</comment>
<accession>A0A8T2K9P9</accession>
<feature type="region of interest" description="Disordered" evidence="1">
    <location>
        <begin position="696"/>
        <end position="732"/>
    </location>
</feature>
<dbReference type="PANTHER" id="PTHR31191">
    <property type="entry name" value="CENTROSOMAL PROTEIN CEP126"/>
    <property type="match status" value="1"/>
</dbReference>
<evidence type="ECO:0000313" key="2">
    <source>
        <dbReference type="EMBL" id="KAG8452973.1"/>
    </source>
</evidence>